<organism evidence="1 2">
    <name type="scientific">Brachionus calyciflorus</name>
    <dbReference type="NCBI Taxonomy" id="104777"/>
    <lineage>
        <taxon>Eukaryota</taxon>
        <taxon>Metazoa</taxon>
        <taxon>Spiralia</taxon>
        <taxon>Gnathifera</taxon>
        <taxon>Rotifera</taxon>
        <taxon>Eurotatoria</taxon>
        <taxon>Monogononta</taxon>
        <taxon>Pseudotrocha</taxon>
        <taxon>Ploima</taxon>
        <taxon>Brachionidae</taxon>
        <taxon>Brachionus</taxon>
    </lineage>
</organism>
<dbReference type="OrthoDB" id="641991at2759"/>
<evidence type="ECO:0000313" key="1">
    <source>
        <dbReference type="EMBL" id="CAF0800696.1"/>
    </source>
</evidence>
<dbReference type="EMBL" id="CAJNOC010000764">
    <property type="protein sequence ID" value="CAF0800696.1"/>
    <property type="molecule type" value="Genomic_DNA"/>
</dbReference>
<protein>
    <submittedName>
        <fullName evidence="1">Uncharacterized protein</fullName>
    </submittedName>
</protein>
<sequence length="147" mass="16653">MEYVYTCNSSNLLCVSGFVNGIRLYIIKIKTANKSLPKVDGKTDSLKVDIEGHVWDLEFLVIDHEDNDGLPGLDWFFRTCASLHPSIKSLKFPSEMVLLDTLEIENCNKVVPENLSDEVYPIDKSEDFDIAEEDWPLESGLNKIIVT</sequence>
<comment type="caution">
    <text evidence="1">The sequence shown here is derived from an EMBL/GenBank/DDBJ whole genome shotgun (WGS) entry which is preliminary data.</text>
</comment>
<evidence type="ECO:0000313" key="2">
    <source>
        <dbReference type="Proteomes" id="UP000663879"/>
    </source>
</evidence>
<dbReference type="AlphaFoldDB" id="A0A813SSN3"/>
<proteinExistence type="predicted"/>
<name>A0A813SSN3_9BILA</name>
<keyword evidence="2" id="KW-1185">Reference proteome</keyword>
<reference evidence="1" key="1">
    <citation type="submission" date="2021-02" db="EMBL/GenBank/DDBJ databases">
        <authorList>
            <person name="Nowell W R."/>
        </authorList>
    </citation>
    <scope>NUCLEOTIDE SEQUENCE</scope>
    <source>
        <strain evidence="1">Ploen Becks lab</strain>
    </source>
</reference>
<dbReference type="InterPro" id="IPR021109">
    <property type="entry name" value="Peptidase_aspartic_dom_sf"/>
</dbReference>
<gene>
    <name evidence="1" type="ORF">OXX778_LOCUS6450</name>
</gene>
<dbReference type="Gene3D" id="2.40.70.10">
    <property type="entry name" value="Acid Proteases"/>
    <property type="match status" value="1"/>
</dbReference>
<accession>A0A813SSN3</accession>
<dbReference type="Proteomes" id="UP000663879">
    <property type="component" value="Unassembled WGS sequence"/>
</dbReference>